<dbReference type="Proteomes" id="UP000192907">
    <property type="component" value="Unassembled WGS sequence"/>
</dbReference>
<proteinExistence type="predicted"/>
<dbReference type="AlphaFoldDB" id="A0A1Y6CGJ3"/>
<evidence type="ECO:0000313" key="1">
    <source>
        <dbReference type="EMBL" id="SMF62842.1"/>
    </source>
</evidence>
<keyword evidence="2" id="KW-1185">Reference proteome</keyword>
<protein>
    <submittedName>
        <fullName evidence="1">Uncharacterized protein</fullName>
    </submittedName>
</protein>
<gene>
    <name evidence="1" type="ORF">SAMN06296036_12199</name>
</gene>
<name>A0A1Y6CGJ3_9BACT</name>
<sequence length="84" mass="9766">MMEQTFARNISHGKFLKKAYGRSTVLRNLGPKTSLSRWENDDSKDDGFFDSDETLWWEDDELFEDDLDWLVSLSILDDGPGDMD</sequence>
<evidence type="ECO:0000313" key="2">
    <source>
        <dbReference type="Proteomes" id="UP000192907"/>
    </source>
</evidence>
<organism evidence="1 2">
    <name type="scientific">Pseudobacteriovorax antillogorgiicola</name>
    <dbReference type="NCBI Taxonomy" id="1513793"/>
    <lineage>
        <taxon>Bacteria</taxon>
        <taxon>Pseudomonadati</taxon>
        <taxon>Bdellovibrionota</taxon>
        <taxon>Oligoflexia</taxon>
        <taxon>Oligoflexales</taxon>
        <taxon>Pseudobacteriovoracaceae</taxon>
        <taxon>Pseudobacteriovorax</taxon>
    </lineage>
</organism>
<dbReference type="EMBL" id="FWZT01000021">
    <property type="protein sequence ID" value="SMF62842.1"/>
    <property type="molecule type" value="Genomic_DNA"/>
</dbReference>
<accession>A0A1Y6CGJ3</accession>
<reference evidence="2" key="1">
    <citation type="submission" date="2017-04" db="EMBL/GenBank/DDBJ databases">
        <authorList>
            <person name="Varghese N."/>
            <person name="Submissions S."/>
        </authorList>
    </citation>
    <scope>NUCLEOTIDE SEQUENCE [LARGE SCALE GENOMIC DNA]</scope>
    <source>
        <strain evidence="2">RKEM611</strain>
    </source>
</reference>